<dbReference type="Proteomes" id="UP000327013">
    <property type="component" value="Chromosome 2"/>
</dbReference>
<dbReference type="OrthoDB" id="1917528at2759"/>
<dbReference type="PANTHER" id="PTHR34112:SF13">
    <property type="entry name" value="OS04G0448200 PROTEIN"/>
    <property type="match status" value="1"/>
</dbReference>
<evidence type="ECO:0000256" key="1">
    <source>
        <dbReference type="SAM" id="MobiDB-lite"/>
    </source>
</evidence>
<reference evidence="2 3" key="1">
    <citation type="submission" date="2019-06" db="EMBL/GenBank/DDBJ databases">
        <title>A chromosomal-level reference genome of Carpinus fangiana (Coryloideae, Betulaceae).</title>
        <authorList>
            <person name="Yang X."/>
            <person name="Wang Z."/>
            <person name="Zhang L."/>
            <person name="Hao G."/>
            <person name="Liu J."/>
            <person name="Yang Y."/>
        </authorList>
    </citation>
    <scope>NUCLEOTIDE SEQUENCE [LARGE SCALE GENOMIC DNA]</scope>
    <source>
        <strain evidence="2">Cfa_2016G</strain>
        <tissue evidence="2">Leaf</tissue>
    </source>
</reference>
<evidence type="ECO:0000313" key="3">
    <source>
        <dbReference type="Proteomes" id="UP000327013"/>
    </source>
</evidence>
<dbReference type="PANTHER" id="PTHR34112">
    <property type="entry name" value="C-JUN-AMINO-TERMINAL KINASE-INTERACTING PROTEIN"/>
    <property type="match status" value="1"/>
</dbReference>
<feature type="region of interest" description="Disordered" evidence="1">
    <location>
        <begin position="29"/>
        <end position="51"/>
    </location>
</feature>
<accession>A0A5N6QPL8</accession>
<organism evidence="2 3">
    <name type="scientific">Carpinus fangiana</name>
    <dbReference type="NCBI Taxonomy" id="176857"/>
    <lineage>
        <taxon>Eukaryota</taxon>
        <taxon>Viridiplantae</taxon>
        <taxon>Streptophyta</taxon>
        <taxon>Embryophyta</taxon>
        <taxon>Tracheophyta</taxon>
        <taxon>Spermatophyta</taxon>
        <taxon>Magnoliopsida</taxon>
        <taxon>eudicotyledons</taxon>
        <taxon>Gunneridae</taxon>
        <taxon>Pentapetalae</taxon>
        <taxon>rosids</taxon>
        <taxon>fabids</taxon>
        <taxon>Fagales</taxon>
        <taxon>Betulaceae</taxon>
        <taxon>Carpinus</taxon>
    </lineage>
</organism>
<protein>
    <submittedName>
        <fullName evidence="2">Uncharacterized protein</fullName>
    </submittedName>
</protein>
<sequence>MVKGRGHEPHGHSGQHHWHWREYPLVPSPLEKSKPKIAQQQHTFSSSHPVNYYTSRGRSTKFYITKLSVGNLCVLNRSRELKGFSSTAKDSLSPTNGSRVVNSPPGVAPSAAVSGPLRNLSSNLGPASADCRLTAFRTAVEKKPLSQAQSRNDFFKKLSRKNSSTNPPSAVPDTGREVYVLENSDKLVIETATPTSVKLQSRDVLSSDSSVTGLLSESRVEMGCNGYPRDVSQKCLSNGEEHSSPHVILYLDEEETVFLRSLGWEENAGEDEGLTEEEISGFYMEYMKLQPSSKLLQVMQPKILLALNSQES</sequence>
<feature type="region of interest" description="Disordered" evidence="1">
    <location>
        <begin position="1"/>
        <end position="20"/>
    </location>
</feature>
<feature type="compositionally biased region" description="Polar residues" evidence="1">
    <location>
        <begin position="38"/>
        <end position="51"/>
    </location>
</feature>
<proteinExistence type="predicted"/>
<dbReference type="AlphaFoldDB" id="A0A5N6QPL8"/>
<feature type="compositionally biased region" description="Basic and acidic residues" evidence="1">
    <location>
        <begin position="1"/>
        <end position="11"/>
    </location>
</feature>
<gene>
    <name evidence="2" type="ORF">FH972_005549</name>
</gene>
<feature type="region of interest" description="Disordered" evidence="1">
    <location>
        <begin position="84"/>
        <end position="107"/>
    </location>
</feature>
<dbReference type="EMBL" id="CM017322">
    <property type="protein sequence ID" value="KAE8009095.1"/>
    <property type="molecule type" value="Genomic_DNA"/>
</dbReference>
<name>A0A5N6QPL8_9ROSI</name>
<keyword evidence="3" id="KW-1185">Reference proteome</keyword>
<feature type="region of interest" description="Disordered" evidence="1">
    <location>
        <begin position="147"/>
        <end position="174"/>
    </location>
</feature>
<feature type="compositionally biased region" description="Polar residues" evidence="1">
    <location>
        <begin position="84"/>
        <end position="101"/>
    </location>
</feature>
<evidence type="ECO:0000313" key="2">
    <source>
        <dbReference type="EMBL" id="KAE8009095.1"/>
    </source>
</evidence>